<name>A0A8X6Y2W8_9ARAC</name>
<protein>
    <submittedName>
        <fullName evidence="1">Uncharacterized protein</fullName>
    </submittedName>
</protein>
<gene>
    <name evidence="1" type="ORF">TNIN_237381</name>
</gene>
<evidence type="ECO:0000313" key="1">
    <source>
        <dbReference type="EMBL" id="GFY61934.1"/>
    </source>
</evidence>
<proteinExistence type="predicted"/>
<keyword evidence="2" id="KW-1185">Reference proteome</keyword>
<comment type="caution">
    <text evidence="1">The sequence shown here is derived from an EMBL/GenBank/DDBJ whole genome shotgun (WGS) entry which is preliminary data.</text>
</comment>
<accession>A0A8X6Y2W8</accession>
<evidence type="ECO:0000313" key="2">
    <source>
        <dbReference type="Proteomes" id="UP000886998"/>
    </source>
</evidence>
<sequence length="144" mass="16574">MQDSPQVLMKFSGRQYRDAVGIKIPAIASRSEGFGKKGIFLRCTSKKSEERHTFTQTSQLLTQNPPENRTLIERKVPEENIDLGKEVFPPPFSTGLFFAPRNYQQRTTTSSQRCIRETNKEFRGTPLLLTILTILLNMVERLRQ</sequence>
<organism evidence="1 2">
    <name type="scientific">Trichonephila inaurata madagascariensis</name>
    <dbReference type="NCBI Taxonomy" id="2747483"/>
    <lineage>
        <taxon>Eukaryota</taxon>
        <taxon>Metazoa</taxon>
        <taxon>Ecdysozoa</taxon>
        <taxon>Arthropoda</taxon>
        <taxon>Chelicerata</taxon>
        <taxon>Arachnida</taxon>
        <taxon>Araneae</taxon>
        <taxon>Araneomorphae</taxon>
        <taxon>Entelegynae</taxon>
        <taxon>Araneoidea</taxon>
        <taxon>Nephilidae</taxon>
        <taxon>Trichonephila</taxon>
        <taxon>Trichonephila inaurata</taxon>
    </lineage>
</organism>
<dbReference type="AlphaFoldDB" id="A0A8X6Y2W8"/>
<dbReference type="EMBL" id="BMAV01013944">
    <property type="protein sequence ID" value="GFY61934.1"/>
    <property type="molecule type" value="Genomic_DNA"/>
</dbReference>
<dbReference type="Proteomes" id="UP000886998">
    <property type="component" value="Unassembled WGS sequence"/>
</dbReference>
<reference evidence="1" key="1">
    <citation type="submission" date="2020-08" db="EMBL/GenBank/DDBJ databases">
        <title>Multicomponent nature underlies the extraordinary mechanical properties of spider dragline silk.</title>
        <authorList>
            <person name="Kono N."/>
            <person name="Nakamura H."/>
            <person name="Mori M."/>
            <person name="Yoshida Y."/>
            <person name="Ohtoshi R."/>
            <person name="Malay A.D."/>
            <person name="Moran D.A.P."/>
            <person name="Tomita M."/>
            <person name="Numata K."/>
            <person name="Arakawa K."/>
        </authorList>
    </citation>
    <scope>NUCLEOTIDE SEQUENCE</scope>
</reference>